<feature type="repeat" description="ANK" evidence="6">
    <location>
        <begin position="66"/>
        <end position="99"/>
    </location>
</feature>
<keyword evidence="4" id="KW-0800">Toxin</keyword>
<dbReference type="PROSITE" id="PS50297">
    <property type="entry name" value="ANK_REP_REGION"/>
    <property type="match status" value="1"/>
</dbReference>
<organism evidence="7 8">
    <name type="scientific">Euroglyphus maynei</name>
    <name type="common">Mayne's house dust mite</name>
    <dbReference type="NCBI Taxonomy" id="6958"/>
    <lineage>
        <taxon>Eukaryota</taxon>
        <taxon>Metazoa</taxon>
        <taxon>Ecdysozoa</taxon>
        <taxon>Arthropoda</taxon>
        <taxon>Chelicerata</taxon>
        <taxon>Arachnida</taxon>
        <taxon>Acari</taxon>
        <taxon>Acariformes</taxon>
        <taxon>Sarcoptiformes</taxon>
        <taxon>Astigmata</taxon>
        <taxon>Psoroptidia</taxon>
        <taxon>Analgoidea</taxon>
        <taxon>Pyroglyphidae</taxon>
        <taxon>Pyroglyphinae</taxon>
        <taxon>Euroglyphus</taxon>
    </lineage>
</organism>
<sequence length="105" mass="12070">HVVIAGQGNRLLNINSDNKQVQDFLNLVPHYMEKIKTIHESVIKGDFDEIKKTLTRKRFALCRDQHGNSPLHLAVLHGHVEILLYIITQFPETIDGPDNVIEFFL</sequence>
<dbReference type="AlphaFoldDB" id="A0A1Y3BHX4"/>
<reference evidence="7 8" key="1">
    <citation type="submission" date="2017-03" db="EMBL/GenBank/DDBJ databases">
        <title>Genome Survey of Euroglyphus maynei.</title>
        <authorList>
            <person name="Arlian L.G."/>
            <person name="Morgan M.S."/>
            <person name="Rider S.D."/>
        </authorList>
    </citation>
    <scope>NUCLEOTIDE SEQUENCE [LARGE SCALE GENOMIC DNA]</scope>
    <source>
        <strain evidence="7">Arlian Lab</strain>
        <tissue evidence="7">Whole body</tissue>
    </source>
</reference>
<dbReference type="GO" id="GO:0044218">
    <property type="term" value="C:other organism cell membrane"/>
    <property type="evidence" value="ECO:0007669"/>
    <property type="project" value="UniProtKB-KW"/>
</dbReference>
<feature type="non-terminal residue" evidence="7">
    <location>
        <position position="1"/>
    </location>
</feature>
<dbReference type="PANTHER" id="PTHR24172:SF4">
    <property type="entry name" value="ANK_REP_REGION DOMAIN-CONTAINING PROTEIN"/>
    <property type="match status" value="1"/>
</dbReference>
<dbReference type="SMART" id="SM00248">
    <property type="entry name" value="ANK"/>
    <property type="match status" value="1"/>
</dbReference>
<keyword evidence="3" id="KW-1052">Target cell membrane</keyword>
<comment type="caution">
    <text evidence="7">The sequence shown here is derived from an EMBL/GenBank/DDBJ whole genome shotgun (WGS) entry which is preliminary data.</text>
</comment>
<dbReference type="GO" id="GO:0044231">
    <property type="term" value="C:host cell presynaptic membrane"/>
    <property type="evidence" value="ECO:0007669"/>
    <property type="project" value="UniProtKB-KW"/>
</dbReference>
<keyword evidence="6" id="KW-0040">ANK repeat</keyword>
<proteinExistence type="predicted"/>
<keyword evidence="4" id="KW-0528">Neurotoxin</keyword>
<accession>A0A1Y3BHX4</accession>
<keyword evidence="4" id="KW-0638">Presynaptic neurotoxin</keyword>
<dbReference type="InterPro" id="IPR036770">
    <property type="entry name" value="Ankyrin_rpt-contain_sf"/>
</dbReference>
<evidence type="ECO:0000256" key="3">
    <source>
        <dbReference type="ARBA" id="ARBA00022537"/>
    </source>
</evidence>
<protein>
    <submittedName>
        <fullName evidence="7">Uncharacterized protein</fullName>
    </submittedName>
</protein>
<keyword evidence="5" id="KW-1053">Target membrane</keyword>
<evidence type="ECO:0000313" key="7">
    <source>
        <dbReference type="EMBL" id="OTF79423.1"/>
    </source>
</evidence>
<evidence type="ECO:0000256" key="2">
    <source>
        <dbReference type="ARBA" id="ARBA00022483"/>
    </source>
</evidence>
<dbReference type="InterPro" id="IPR002110">
    <property type="entry name" value="Ankyrin_rpt"/>
</dbReference>
<dbReference type="Proteomes" id="UP000194236">
    <property type="component" value="Unassembled WGS sequence"/>
</dbReference>
<keyword evidence="2" id="KW-0268">Exocytosis</keyword>
<name>A0A1Y3BHX4_EURMA</name>
<dbReference type="SUPFAM" id="SSF48403">
    <property type="entry name" value="Ankyrin repeat"/>
    <property type="match status" value="1"/>
</dbReference>
<dbReference type="PANTHER" id="PTHR24172">
    <property type="entry name" value="ANK_REP_REGION DOMAIN-CONTAINING PROTEIN"/>
    <property type="match status" value="1"/>
</dbReference>
<keyword evidence="8" id="KW-1185">Reference proteome</keyword>
<evidence type="ECO:0000256" key="5">
    <source>
        <dbReference type="ARBA" id="ARBA00023298"/>
    </source>
</evidence>
<evidence type="ECO:0000256" key="4">
    <source>
        <dbReference type="ARBA" id="ARBA00023028"/>
    </source>
</evidence>
<evidence type="ECO:0000256" key="1">
    <source>
        <dbReference type="ARBA" id="ARBA00004175"/>
    </source>
</evidence>
<dbReference type="Gene3D" id="1.25.40.20">
    <property type="entry name" value="Ankyrin repeat-containing domain"/>
    <property type="match status" value="1"/>
</dbReference>
<gene>
    <name evidence="7" type="ORF">BLA29_009977</name>
</gene>
<dbReference type="PROSITE" id="PS50088">
    <property type="entry name" value="ANK_REPEAT"/>
    <property type="match status" value="1"/>
</dbReference>
<dbReference type="GO" id="GO:0006887">
    <property type="term" value="P:exocytosis"/>
    <property type="evidence" value="ECO:0007669"/>
    <property type="project" value="UniProtKB-KW"/>
</dbReference>
<comment type="subcellular location">
    <subcellularLocation>
        <location evidence="1">Target cell membrane</location>
    </subcellularLocation>
</comment>
<evidence type="ECO:0000313" key="8">
    <source>
        <dbReference type="Proteomes" id="UP000194236"/>
    </source>
</evidence>
<keyword evidence="5" id="KW-0472">Membrane</keyword>
<dbReference type="Pfam" id="PF13606">
    <property type="entry name" value="Ank_3"/>
    <property type="match status" value="1"/>
</dbReference>
<dbReference type="OrthoDB" id="432281at2759"/>
<dbReference type="EMBL" id="MUJZ01023170">
    <property type="protein sequence ID" value="OTF79423.1"/>
    <property type="molecule type" value="Genomic_DNA"/>
</dbReference>
<evidence type="ECO:0000256" key="6">
    <source>
        <dbReference type="PROSITE-ProRule" id="PRU00023"/>
    </source>
</evidence>